<dbReference type="GO" id="GO:0006310">
    <property type="term" value="P:DNA recombination"/>
    <property type="evidence" value="ECO:0007669"/>
    <property type="project" value="UniProtKB-KW"/>
</dbReference>
<organism evidence="3 4">
    <name type="scientific">Flavonifractor plautii</name>
    <name type="common">Fusobacterium plautii</name>
    <dbReference type="NCBI Taxonomy" id="292800"/>
    <lineage>
        <taxon>Bacteria</taxon>
        <taxon>Bacillati</taxon>
        <taxon>Bacillota</taxon>
        <taxon>Clostridia</taxon>
        <taxon>Eubacteriales</taxon>
        <taxon>Oscillospiraceae</taxon>
        <taxon>Flavonifractor</taxon>
    </lineage>
</organism>
<dbReference type="GO" id="GO:0003677">
    <property type="term" value="F:DNA binding"/>
    <property type="evidence" value="ECO:0007669"/>
    <property type="project" value="InterPro"/>
</dbReference>
<feature type="domain" description="Tyr recombinase" evidence="2">
    <location>
        <begin position="1"/>
        <end position="55"/>
    </location>
</feature>
<keyword evidence="1" id="KW-0233">DNA recombination</keyword>
<dbReference type="Pfam" id="PF00589">
    <property type="entry name" value="Phage_integrase"/>
    <property type="match status" value="1"/>
</dbReference>
<dbReference type="GO" id="GO:0015074">
    <property type="term" value="P:DNA integration"/>
    <property type="evidence" value="ECO:0007669"/>
    <property type="project" value="InterPro"/>
</dbReference>
<dbReference type="InterPro" id="IPR011010">
    <property type="entry name" value="DNA_brk_join_enz"/>
</dbReference>
<comment type="caution">
    <text evidence="3">The sequence shown here is derived from an EMBL/GenBank/DDBJ whole genome shotgun (WGS) entry which is preliminary data.</text>
</comment>
<evidence type="ECO:0000313" key="4">
    <source>
        <dbReference type="Proteomes" id="UP000434475"/>
    </source>
</evidence>
<protein>
    <submittedName>
        <fullName evidence="3">Tyrosine-type recombinase/integrase</fullName>
    </submittedName>
</protein>
<dbReference type="InterPro" id="IPR013762">
    <property type="entry name" value="Integrase-like_cat_sf"/>
</dbReference>
<proteinExistence type="predicted"/>
<accession>A0A6I2R753</accession>
<dbReference type="SUPFAM" id="SSF56349">
    <property type="entry name" value="DNA breaking-rejoining enzymes"/>
    <property type="match status" value="1"/>
</dbReference>
<dbReference type="Proteomes" id="UP000434475">
    <property type="component" value="Unassembled WGS sequence"/>
</dbReference>
<dbReference type="PROSITE" id="PS51898">
    <property type="entry name" value="TYR_RECOMBINASE"/>
    <property type="match status" value="1"/>
</dbReference>
<name>A0A6I2R753_FLAPL</name>
<dbReference type="AlphaFoldDB" id="A0A6I2R753"/>
<evidence type="ECO:0000313" key="3">
    <source>
        <dbReference type="EMBL" id="MSB22534.1"/>
    </source>
</evidence>
<reference evidence="3 4" key="1">
    <citation type="journal article" date="2019" name="Nat. Med.">
        <title>A library of human gut bacterial isolates paired with longitudinal multiomics data enables mechanistic microbiome research.</title>
        <authorList>
            <person name="Poyet M."/>
            <person name="Groussin M."/>
            <person name="Gibbons S.M."/>
            <person name="Avila-Pacheco J."/>
            <person name="Jiang X."/>
            <person name="Kearney S.M."/>
            <person name="Perrotta A.R."/>
            <person name="Berdy B."/>
            <person name="Zhao S."/>
            <person name="Lieberman T.D."/>
            <person name="Swanson P.K."/>
            <person name="Smith M."/>
            <person name="Roesemann S."/>
            <person name="Alexander J.E."/>
            <person name="Rich S.A."/>
            <person name="Livny J."/>
            <person name="Vlamakis H."/>
            <person name="Clish C."/>
            <person name="Bullock K."/>
            <person name="Deik A."/>
            <person name="Scott J."/>
            <person name="Pierce K.A."/>
            <person name="Xavier R.J."/>
            <person name="Alm E.J."/>
        </authorList>
    </citation>
    <scope>NUCLEOTIDE SEQUENCE [LARGE SCALE GENOMIC DNA]</scope>
    <source>
        <strain evidence="3 4">BIOML-A2</strain>
    </source>
</reference>
<dbReference type="InterPro" id="IPR002104">
    <property type="entry name" value="Integrase_catalytic"/>
</dbReference>
<sequence length="55" mass="6103">MKALLKRAELPDIRFHGLHHTFATHALASGVDVKTLSGILGHTRSAFTQDTYPHH</sequence>
<gene>
    <name evidence="3" type="ORF">GKE97_24030</name>
</gene>
<dbReference type="EMBL" id="WKPR01000043">
    <property type="protein sequence ID" value="MSB22534.1"/>
    <property type="molecule type" value="Genomic_DNA"/>
</dbReference>
<dbReference type="Gene3D" id="1.10.443.10">
    <property type="entry name" value="Intergrase catalytic core"/>
    <property type="match status" value="1"/>
</dbReference>
<evidence type="ECO:0000256" key="1">
    <source>
        <dbReference type="ARBA" id="ARBA00023172"/>
    </source>
</evidence>
<evidence type="ECO:0000259" key="2">
    <source>
        <dbReference type="PROSITE" id="PS51898"/>
    </source>
</evidence>